<feature type="domain" description="DhaL" evidence="11">
    <location>
        <begin position="363"/>
        <end position="556"/>
    </location>
</feature>
<dbReference type="GO" id="GO:0050354">
    <property type="term" value="F:triokinase activity"/>
    <property type="evidence" value="ECO:0007669"/>
    <property type="project" value="UniProtKB-EC"/>
</dbReference>
<proteinExistence type="inferred from homology"/>
<comment type="function">
    <text evidence="1">Catalyzes both the phosphorylation of dihydroxyacetone and of glyceraldehyde.</text>
</comment>
<dbReference type="SUPFAM" id="SSF82549">
    <property type="entry name" value="DAK1/DegV-like"/>
    <property type="match status" value="1"/>
</dbReference>
<name>A0A1Y2C5H7_9FUNG</name>
<dbReference type="InterPro" id="IPR004006">
    <property type="entry name" value="DhaK_dom"/>
</dbReference>
<comment type="pathway">
    <text evidence="2">Polyol metabolism; glycerol fermentation; glycerone phosphate from glycerol (oxidative route): step 2/2.</text>
</comment>
<accession>A0A1Y2C5H7</accession>
<feature type="domain" description="DhaK" evidence="12">
    <location>
        <begin position="10"/>
        <end position="325"/>
    </location>
</feature>
<dbReference type="OrthoDB" id="1724672at2759"/>
<dbReference type="UniPathway" id="UPA00617">
    <property type="reaction ID" value="UER00669"/>
</dbReference>
<dbReference type="SUPFAM" id="SSF101473">
    <property type="entry name" value="DhaL-like"/>
    <property type="match status" value="1"/>
</dbReference>
<keyword evidence="5" id="KW-0547">Nucleotide-binding</keyword>
<keyword evidence="14" id="KW-1185">Reference proteome</keyword>
<dbReference type="GO" id="GO:0005524">
    <property type="term" value="F:ATP binding"/>
    <property type="evidence" value="ECO:0007669"/>
    <property type="project" value="UniProtKB-KW"/>
</dbReference>
<evidence type="ECO:0000256" key="3">
    <source>
        <dbReference type="ARBA" id="ARBA00008757"/>
    </source>
</evidence>
<evidence type="ECO:0000256" key="10">
    <source>
        <dbReference type="ARBA" id="ARBA00048898"/>
    </source>
</evidence>
<dbReference type="Proteomes" id="UP000193642">
    <property type="component" value="Unassembled WGS sequence"/>
</dbReference>
<comment type="catalytic activity">
    <reaction evidence="10">
        <text>dihydroxyacetone + ATP = dihydroxyacetone phosphate + ADP + H(+)</text>
        <dbReference type="Rhea" id="RHEA:15773"/>
        <dbReference type="ChEBI" id="CHEBI:15378"/>
        <dbReference type="ChEBI" id="CHEBI:16016"/>
        <dbReference type="ChEBI" id="CHEBI:30616"/>
        <dbReference type="ChEBI" id="CHEBI:57642"/>
        <dbReference type="ChEBI" id="CHEBI:456216"/>
        <dbReference type="EC" id="2.7.1.29"/>
    </reaction>
</comment>
<evidence type="ECO:0000256" key="6">
    <source>
        <dbReference type="ARBA" id="ARBA00022777"/>
    </source>
</evidence>
<evidence type="ECO:0000259" key="11">
    <source>
        <dbReference type="PROSITE" id="PS51480"/>
    </source>
</evidence>
<comment type="similarity">
    <text evidence="3">Belongs to the dihydroxyacetone kinase (DAK) family.</text>
</comment>
<keyword evidence="4" id="KW-0808">Transferase</keyword>
<dbReference type="Gene3D" id="3.40.50.10440">
    <property type="entry name" value="Dihydroxyacetone kinase, domain 1"/>
    <property type="match status" value="1"/>
</dbReference>
<protein>
    <submittedName>
        <fullName evidence="13">DAK1/DegV-like protein</fullName>
    </submittedName>
</protein>
<dbReference type="Pfam" id="PF02733">
    <property type="entry name" value="Dak1"/>
    <property type="match status" value="1"/>
</dbReference>
<dbReference type="PROSITE" id="PS51481">
    <property type="entry name" value="DHAK"/>
    <property type="match status" value="1"/>
</dbReference>
<evidence type="ECO:0000256" key="1">
    <source>
        <dbReference type="ARBA" id="ARBA00003264"/>
    </source>
</evidence>
<dbReference type="PROSITE" id="PS51480">
    <property type="entry name" value="DHAL"/>
    <property type="match status" value="1"/>
</dbReference>
<dbReference type="GO" id="GO:0019588">
    <property type="term" value="P:anaerobic glycerol catabolic process"/>
    <property type="evidence" value="ECO:0007669"/>
    <property type="project" value="UniProtKB-UniPathway"/>
</dbReference>
<dbReference type="InterPro" id="IPR036117">
    <property type="entry name" value="DhaL_dom_sf"/>
</dbReference>
<dbReference type="AlphaFoldDB" id="A0A1Y2C5H7"/>
<dbReference type="GO" id="GO:0004371">
    <property type="term" value="F:glycerone kinase activity"/>
    <property type="evidence" value="ECO:0007669"/>
    <property type="project" value="UniProtKB-EC"/>
</dbReference>
<dbReference type="SMART" id="SM01120">
    <property type="entry name" value="Dak2"/>
    <property type="match status" value="1"/>
</dbReference>
<evidence type="ECO:0000259" key="12">
    <source>
        <dbReference type="PROSITE" id="PS51481"/>
    </source>
</evidence>
<dbReference type="Pfam" id="PF02734">
    <property type="entry name" value="Dak2"/>
    <property type="match status" value="1"/>
</dbReference>
<gene>
    <name evidence="13" type="ORF">BCR33DRAFT_698775</name>
</gene>
<dbReference type="PANTHER" id="PTHR28629">
    <property type="entry name" value="TRIOKINASE/FMN CYCLASE"/>
    <property type="match status" value="1"/>
</dbReference>
<dbReference type="InterPro" id="IPR004007">
    <property type="entry name" value="DhaL_dom"/>
</dbReference>
<dbReference type="PANTHER" id="PTHR28629:SF4">
    <property type="entry name" value="TRIOKINASE_FMN CYCLASE"/>
    <property type="match status" value="1"/>
</dbReference>
<evidence type="ECO:0000313" key="13">
    <source>
        <dbReference type="EMBL" id="ORY42281.1"/>
    </source>
</evidence>
<evidence type="ECO:0000256" key="9">
    <source>
        <dbReference type="ARBA" id="ARBA00047974"/>
    </source>
</evidence>
<sequence>MSSSHKLFQETPTLVRDALEGAALIGGHPSINVSTSNVLSAPSTSNVRVISGGGAGHEPAHGGFVGSGMLWGAVSGGVFASPSTGQVLSALQSGSSDALLVVKNYTGDRLSFGRAIERFNAASTAKAVMVVVQDDCALPHERTGTTGRRGLAGTILVYKVAGEAAKRGLPLTKVQALAEQVASRVGTVGAAVRDDGQCELGLGIHGEKGFSVEPVFDAKLLARRMVDMILVEDKTRYTLSLSATGDLVVFVNNLGSATDLEVNAFQKHVLEYVREKYPGLKSIRVVSGRLMTSLHMHGISLTLLVDPSAEVLELLDATPEDVGAWPGVAKVSLSQFKAGPSTAVAAEPAQIVKGPVLSDATAAVFKGALREAANALIAAEPILTEYDTIVGDGDCGHTLKSGASAILSHLDTLPVSHPASTLTALSTILENAMGGSSGVLYCILLDAAAGHLASVKESNPKEWAVALEKGLQAIMKYGGAKPGDRTMIDALYPLSVALIQNSTDYKGASAKAKEGAQKTAELKRANAGRSSYVGAELSVPDPGAFAVAVWVEAVVKALG</sequence>
<evidence type="ECO:0000256" key="2">
    <source>
        <dbReference type="ARBA" id="ARBA00004778"/>
    </source>
</evidence>
<dbReference type="FunFam" id="1.25.40.340:FF:000001">
    <property type="entry name" value="Dihydroxyacetone kinase 1"/>
    <property type="match status" value="1"/>
</dbReference>
<evidence type="ECO:0000313" key="14">
    <source>
        <dbReference type="Proteomes" id="UP000193642"/>
    </source>
</evidence>
<dbReference type="FunFam" id="3.40.50.10440:FF:000001">
    <property type="entry name" value="Dihydroxyacetone kinase, DhaK subunit"/>
    <property type="match status" value="1"/>
</dbReference>
<evidence type="ECO:0000256" key="4">
    <source>
        <dbReference type="ARBA" id="ARBA00022679"/>
    </source>
</evidence>
<comment type="catalytic activity">
    <reaction evidence="9">
        <text>D-glyceraldehyde + ATP = D-glyceraldehyde 3-phosphate + ADP + H(+)</text>
        <dbReference type="Rhea" id="RHEA:13941"/>
        <dbReference type="ChEBI" id="CHEBI:15378"/>
        <dbReference type="ChEBI" id="CHEBI:17378"/>
        <dbReference type="ChEBI" id="CHEBI:30616"/>
        <dbReference type="ChEBI" id="CHEBI:59776"/>
        <dbReference type="ChEBI" id="CHEBI:456216"/>
        <dbReference type="EC" id="2.7.1.28"/>
    </reaction>
</comment>
<keyword evidence="7" id="KW-0319">Glycerol metabolism</keyword>
<evidence type="ECO:0000256" key="7">
    <source>
        <dbReference type="ARBA" id="ARBA00022798"/>
    </source>
</evidence>
<dbReference type="Gene3D" id="3.30.1180.20">
    <property type="entry name" value="Dihydroxyacetone kinase, domain 2"/>
    <property type="match status" value="1"/>
</dbReference>
<dbReference type="GO" id="GO:0005829">
    <property type="term" value="C:cytosol"/>
    <property type="evidence" value="ECO:0007669"/>
    <property type="project" value="TreeGrafter"/>
</dbReference>
<dbReference type="InterPro" id="IPR050861">
    <property type="entry name" value="Dihydroxyacetone_Kinase"/>
</dbReference>
<keyword evidence="8" id="KW-0067">ATP-binding</keyword>
<dbReference type="EMBL" id="MCGO01000029">
    <property type="protein sequence ID" value="ORY42281.1"/>
    <property type="molecule type" value="Genomic_DNA"/>
</dbReference>
<comment type="caution">
    <text evidence="13">The sequence shown here is derived from an EMBL/GenBank/DDBJ whole genome shotgun (WGS) entry which is preliminary data.</text>
</comment>
<evidence type="ECO:0000256" key="5">
    <source>
        <dbReference type="ARBA" id="ARBA00022741"/>
    </source>
</evidence>
<organism evidence="13 14">
    <name type="scientific">Rhizoclosmatium globosum</name>
    <dbReference type="NCBI Taxonomy" id="329046"/>
    <lineage>
        <taxon>Eukaryota</taxon>
        <taxon>Fungi</taxon>
        <taxon>Fungi incertae sedis</taxon>
        <taxon>Chytridiomycota</taxon>
        <taxon>Chytridiomycota incertae sedis</taxon>
        <taxon>Chytridiomycetes</taxon>
        <taxon>Chytridiales</taxon>
        <taxon>Chytriomycetaceae</taxon>
        <taxon>Rhizoclosmatium</taxon>
    </lineage>
</organism>
<evidence type="ECO:0000256" key="8">
    <source>
        <dbReference type="ARBA" id="ARBA00022840"/>
    </source>
</evidence>
<dbReference type="STRING" id="329046.A0A1Y2C5H7"/>
<dbReference type="Gene3D" id="1.25.40.340">
    <property type="match status" value="1"/>
</dbReference>
<keyword evidence="6" id="KW-0418">Kinase</keyword>
<reference evidence="13 14" key="1">
    <citation type="submission" date="2016-07" db="EMBL/GenBank/DDBJ databases">
        <title>Pervasive Adenine N6-methylation of Active Genes in Fungi.</title>
        <authorList>
            <consortium name="DOE Joint Genome Institute"/>
            <person name="Mondo S.J."/>
            <person name="Dannebaum R.O."/>
            <person name="Kuo R.C."/>
            <person name="Labutti K."/>
            <person name="Haridas S."/>
            <person name="Kuo A."/>
            <person name="Salamov A."/>
            <person name="Ahrendt S.R."/>
            <person name="Lipzen A."/>
            <person name="Sullivan W."/>
            <person name="Andreopoulos W.B."/>
            <person name="Clum A."/>
            <person name="Lindquist E."/>
            <person name="Daum C."/>
            <person name="Ramamoorthy G.K."/>
            <person name="Gryganskyi A."/>
            <person name="Culley D."/>
            <person name="Magnuson J.K."/>
            <person name="James T.Y."/>
            <person name="O'Malley M.A."/>
            <person name="Stajich J.E."/>
            <person name="Spatafora J.W."/>
            <person name="Visel A."/>
            <person name="Grigoriev I.V."/>
        </authorList>
    </citation>
    <scope>NUCLEOTIDE SEQUENCE [LARGE SCALE GENOMIC DNA]</scope>
    <source>
        <strain evidence="13 14">JEL800</strain>
    </source>
</reference>